<dbReference type="PRINTS" id="PR00050">
    <property type="entry name" value="COLDSHOCK"/>
</dbReference>
<accession>A0A852ZXB2</accession>
<sequence>MRRLRTMRWGWGGMAEGVVVWFNSEKGYGFIRPDGGGPDLYVHYSSIQANGYKTLDEGERVSFAIRRGANGPEANPVTQLGRYAAPPEVPAPQPPAPSRRSPATPLVVALLFLAAAVALATALLGQ</sequence>
<dbReference type="PANTHER" id="PTHR46565">
    <property type="entry name" value="COLD SHOCK DOMAIN PROTEIN 2"/>
    <property type="match status" value="1"/>
</dbReference>
<keyword evidence="4" id="KW-1133">Transmembrane helix</keyword>
<proteinExistence type="predicted"/>
<organism evidence="6 7">
    <name type="scientific">Allostreptomyces psammosilenae</name>
    <dbReference type="NCBI Taxonomy" id="1892865"/>
    <lineage>
        <taxon>Bacteria</taxon>
        <taxon>Bacillati</taxon>
        <taxon>Actinomycetota</taxon>
        <taxon>Actinomycetes</taxon>
        <taxon>Kitasatosporales</taxon>
        <taxon>Streptomycetaceae</taxon>
        <taxon>Allostreptomyces</taxon>
    </lineage>
</organism>
<dbReference type="AlphaFoldDB" id="A0A852ZXB2"/>
<comment type="subcellular location">
    <subcellularLocation>
        <location evidence="1">Cytoplasm</location>
    </subcellularLocation>
</comment>
<comment type="caution">
    <text evidence="6">The sequence shown here is derived from an EMBL/GenBank/DDBJ whole genome shotgun (WGS) entry which is preliminary data.</text>
</comment>
<gene>
    <name evidence="6" type="ORF">FHU37_003310</name>
</gene>
<feature type="region of interest" description="Disordered" evidence="3">
    <location>
        <begin position="67"/>
        <end position="101"/>
    </location>
</feature>
<name>A0A852ZXB2_9ACTN</name>
<evidence type="ECO:0000313" key="6">
    <source>
        <dbReference type="EMBL" id="NYI06367.1"/>
    </source>
</evidence>
<feature type="domain" description="CSD" evidence="5">
    <location>
        <begin position="14"/>
        <end position="79"/>
    </location>
</feature>
<dbReference type="PANTHER" id="PTHR46565:SF22">
    <property type="entry name" value="COLD SHOCK DOMAIN-CONTAINING PROTEIN 3-LIKE"/>
    <property type="match status" value="1"/>
</dbReference>
<dbReference type="SUPFAM" id="SSF50249">
    <property type="entry name" value="Nucleic acid-binding proteins"/>
    <property type="match status" value="1"/>
</dbReference>
<feature type="transmembrane region" description="Helical" evidence="4">
    <location>
        <begin position="106"/>
        <end position="125"/>
    </location>
</feature>
<evidence type="ECO:0000259" key="5">
    <source>
        <dbReference type="PROSITE" id="PS51857"/>
    </source>
</evidence>
<dbReference type="FunFam" id="2.40.50.140:FF:000006">
    <property type="entry name" value="Cold shock protein CspC"/>
    <property type="match status" value="1"/>
</dbReference>
<dbReference type="CDD" id="cd04458">
    <property type="entry name" value="CSP_CDS"/>
    <property type="match status" value="1"/>
</dbReference>
<protein>
    <submittedName>
        <fullName evidence="6">Cold shock CspA family protein</fullName>
    </submittedName>
</protein>
<evidence type="ECO:0000256" key="3">
    <source>
        <dbReference type="SAM" id="MobiDB-lite"/>
    </source>
</evidence>
<evidence type="ECO:0000256" key="1">
    <source>
        <dbReference type="ARBA" id="ARBA00004496"/>
    </source>
</evidence>
<evidence type="ECO:0000313" key="7">
    <source>
        <dbReference type="Proteomes" id="UP000567795"/>
    </source>
</evidence>
<dbReference type="Proteomes" id="UP000567795">
    <property type="component" value="Unassembled WGS sequence"/>
</dbReference>
<dbReference type="PROSITE" id="PS51857">
    <property type="entry name" value="CSD_2"/>
    <property type="match status" value="1"/>
</dbReference>
<dbReference type="InterPro" id="IPR002059">
    <property type="entry name" value="CSP_DNA-bd"/>
</dbReference>
<dbReference type="GO" id="GO:0003676">
    <property type="term" value="F:nucleic acid binding"/>
    <property type="evidence" value="ECO:0007669"/>
    <property type="project" value="InterPro"/>
</dbReference>
<dbReference type="GO" id="GO:0005737">
    <property type="term" value="C:cytoplasm"/>
    <property type="evidence" value="ECO:0007669"/>
    <property type="project" value="UniProtKB-SubCell"/>
</dbReference>
<reference evidence="6 7" key="1">
    <citation type="submission" date="2020-07" db="EMBL/GenBank/DDBJ databases">
        <title>Sequencing the genomes of 1000 actinobacteria strains.</title>
        <authorList>
            <person name="Klenk H.-P."/>
        </authorList>
    </citation>
    <scope>NUCLEOTIDE SEQUENCE [LARGE SCALE GENOMIC DNA]</scope>
    <source>
        <strain evidence="6 7">DSM 42178</strain>
    </source>
</reference>
<keyword evidence="7" id="KW-1185">Reference proteome</keyword>
<feature type="compositionally biased region" description="Pro residues" evidence="3">
    <location>
        <begin position="87"/>
        <end position="97"/>
    </location>
</feature>
<dbReference type="InterPro" id="IPR011129">
    <property type="entry name" value="CSD"/>
</dbReference>
<evidence type="ECO:0000256" key="4">
    <source>
        <dbReference type="SAM" id="Phobius"/>
    </source>
</evidence>
<evidence type="ECO:0000256" key="2">
    <source>
        <dbReference type="ARBA" id="ARBA00022490"/>
    </source>
</evidence>
<keyword evidence="4" id="KW-0812">Transmembrane</keyword>
<dbReference type="SMART" id="SM00357">
    <property type="entry name" value="CSP"/>
    <property type="match status" value="1"/>
</dbReference>
<dbReference type="EMBL" id="JACBZD010000001">
    <property type="protein sequence ID" value="NYI06367.1"/>
    <property type="molecule type" value="Genomic_DNA"/>
</dbReference>
<dbReference type="InterPro" id="IPR012340">
    <property type="entry name" value="NA-bd_OB-fold"/>
</dbReference>
<keyword evidence="2" id="KW-0963">Cytoplasm</keyword>
<dbReference type="Gene3D" id="2.40.50.140">
    <property type="entry name" value="Nucleic acid-binding proteins"/>
    <property type="match status" value="1"/>
</dbReference>
<dbReference type="Pfam" id="PF00313">
    <property type="entry name" value="CSD"/>
    <property type="match status" value="1"/>
</dbReference>
<keyword evidence="4" id="KW-0472">Membrane</keyword>